<sequence>MPGVYFGSSAPAPFSTISRQCYNGNPHGGGHGGVGGLMFDPIDSCNDPLFSMHHTYLDKVWWEWQLADYPHRLYDMGGNNTAPQSILDEAGPLQPGADIPDYDGDAGSTTMLNHTLWMNWVVANTTVGEVMQLNRSVVSAEYVIDTEATRYNTSVRTHGHYTSEYWGI</sequence>
<dbReference type="InterPro" id="IPR050316">
    <property type="entry name" value="Tyrosinase/Hemocyanin"/>
</dbReference>
<dbReference type="Gene3D" id="1.10.1280.10">
    <property type="entry name" value="Di-copper center containing domain from catechol oxidase"/>
    <property type="match status" value="1"/>
</dbReference>
<dbReference type="OrthoDB" id="4486875at2759"/>
<keyword evidence="1" id="KW-0479">Metal-binding</keyword>
<accession>A0A319B6I1</accession>
<dbReference type="SUPFAM" id="SSF48056">
    <property type="entry name" value="Di-copper centre-containing domain"/>
    <property type="match status" value="1"/>
</dbReference>
<dbReference type="Pfam" id="PF00264">
    <property type="entry name" value="Tyrosinase"/>
    <property type="match status" value="1"/>
</dbReference>
<feature type="domain" description="Tyrosinase copper-binding" evidence="3">
    <location>
        <begin position="22"/>
        <end position="65"/>
    </location>
</feature>
<keyword evidence="5" id="KW-1185">Reference proteome</keyword>
<evidence type="ECO:0000313" key="5">
    <source>
        <dbReference type="Proteomes" id="UP000248405"/>
    </source>
</evidence>
<keyword evidence="2" id="KW-0186">Copper</keyword>
<dbReference type="InterPro" id="IPR008922">
    <property type="entry name" value="Di-copper_centre_dom_sf"/>
</dbReference>
<proteinExistence type="predicted"/>
<dbReference type="RefSeq" id="XP_025561869.1">
    <property type="nucleotide sequence ID" value="XM_025710842.1"/>
</dbReference>
<dbReference type="GO" id="GO:0016491">
    <property type="term" value="F:oxidoreductase activity"/>
    <property type="evidence" value="ECO:0007669"/>
    <property type="project" value="InterPro"/>
</dbReference>
<evidence type="ECO:0000256" key="1">
    <source>
        <dbReference type="ARBA" id="ARBA00022723"/>
    </source>
</evidence>
<gene>
    <name evidence="4" type="ORF">BO88DRAFT_454961</name>
</gene>
<dbReference type="InterPro" id="IPR002227">
    <property type="entry name" value="Tyrosinase_Cu-bd"/>
</dbReference>
<dbReference type="EMBL" id="KZ821628">
    <property type="protein sequence ID" value="PYH68075.1"/>
    <property type="molecule type" value="Genomic_DNA"/>
</dbReference>
<dbReference type="PANTHER" id="PTHR11474:SF126">
    <property type="entry name" value="TYROSINASE-LIKE PROTEIN TYR-1-RELATED"/>
    <property type="match status" value="1"/>
</dbReference>
<dbReference type="GO" id="GO:0046872">
    <property type="term" value="F:metal ion binding"/>
    <property type="evidence" value="ECO:0007669"/>
    <property type="project" value="UniProtKB-KW"/>
</dbReference>
<evidence type="ECO:0000313" key="4">
    <source>
        <dbReference type="EMBL" id="PYH68075.1"/>
    </source>
</evidence>
<name>A0A319B6I1_ASPVC</name>
<dbReference type="Proteomes" id="UP000248405">
    <property type="component" value="Unassembled WGS sequence"/>
</dbReference>
<dbReference type="GeneID" id="37215434"/>
<dbReference type="AlphaFoldDB" id="A0A319B6I1"/>
<dbReference type="PANTHER" id="PTHR11474">
    <property type="entry name" value="TYROSINASE FAMILY MEMBER"/>
    <property type="match status" value="1"/>
</dbReference>
<organism evidence="4 5">
    <name type="scientific">Aspergillus vadensis (strain CBS 113365 / IMI 142717 / IBT 24658)</name>
    <dbReference type="NCBI Taxonomy" id="1448311"/>
    <lineage>
        <taxon>Eukaryota</taxon>
        <taxon>Fungi</taxon>
        <taxon>Dikarya</taxon>
        <taxon>Ascomycota</taxon>
        <taxon>Pezizomycotina</taxon>
        <taxon>Eurotiomycetes</taxon>
        <taxon>Eurotiomycetidae</taxon>
        <taxon>Eurotiales</taxon>
        <taxon>Aspergillaceae</taxon>
        <taxon>Aspergillus</taxon>
        <taxon>Aspergillus subgen. Circumdati</taxon>
    </lineage>
</organism>
<evidence type="ECO:0000256" key="2">
    <source>
        <dbReference type="ARBA" id="ARBA00023008"/>
    </source>
</evidence>
<reference evidence="4" key="1">
    <citation type="submission" date="2016-12" db="EMBL/GenBank/DDBJ databases">
        <title>The genomes of Aspergillus section Nigri reveals drivers in fungal speciation.</title>
        <authorList>
            <consortium name="DOE Joint Genome Institute"/>
            <person name="Vesth T.C."/>
            <person name="Nybo J."/>
            <person name="Theobald S."/>
            <person name="Brandl J."/>
            <person name="Frisvad J.C."/>
            <person name="Nielsen K.F."/>
            <person name="Lyhne E.K."/>
            <person name="Kogle M.E."/>
            <person name="Kuo A."/>
            <person name="Riley R."/>
            <person name="Clum A."/>
            <person name="Nolan M."/>
            <person name="Lipzen A."/>
            <person name="Salamov A."/>
            <person name="Henrissat B."/>
            <person name="Wiebenga A."/>
            <person name="De Vries R.P."/>
            <person name="Grigoriev I.V."/>
            <person name="Mortensen U.H."/>
            <person name="Andersen M.R."/>
            <person name="Baker S.E."/>
        </authorList>
    </citation>
    <scope>NUCLEOTIDE SEQUENCE [LARGE SCALE GENOMIC DNA]</scope>
    <source>
        <strain evidence="4">CBS 113365</strain>
    </source>
</reference>
<protein>
    <recommendedName>
        <fullName evidence="3">Tyrosinase copper-binding domain-containing protein</fullName>
    </recommendedName>
</protein>
<evidence type="ECO:0000259" key="3">
    <source>
        <dbReference type="Pfam" id="PF00264"/>
    </source>
</evidence>